<evidence type="ECO:0000256" key="6">
    <source>
        <dbReference type="ARBA" id="ARBA00023163"/>
    </source>
</evidence>
<evidence type="ECO:0000259" key="10">
    <source>
        <dbReference type="PROSITE" id="PS50114"/>
    </source>
</evidence>
<dbReference type="CDD" id="cd00202">
    <property type="entry name" value="ZnF_GATA"/>
    <property type="match status" value="1"/>
</dbReference>
<name>A0A4P9XPB4_9FUNG</name>
<dbReference type="PROSITE" id="PS50114">
    <property type="entry name" value="GATA_ZN_FINGER_2"/>
    <property type="match status" value="1"/>
</dbReference>
<dbReference type="InterPro" id="IPR039355">
    <property type="entry name" value="Transcription_factor_GATA"/>
</dbReference>
<keyword evidence="5" id="KW-0805">Transcription regulation</keyword>
<dbReference type="SMART" id="SM00401">
    <property type="entry name" value="ZnF_GATA"/>
    <property type="match status" value="1"/>
</dbReference>
<dbReference type="AlphaFoldDB" id="A0A4P9XPB4"/>
<dbReference type="InterPro" id="IPR013088">
    <property type="entry name" value="Znf_NHR/GATA"/>
</dbReference>
<keyword evidence="6" id="KW-0804">Transcription</keyword>
<evidence type="ECO:0000313" key="12">
    <source>
        <dbReference type="Proteomes" id="UP000271241"/>
    </source>
</evidence>
<evidence type="ECO:0000256" key="7">
    <source>
        <dbReference type="ARBA" id="ARBA00023242"/>
    </source>
</evidence>
<dbReference type="Pfam" id="PF00320">
    <property type="entry name" value="GATA"/>
    <property type="match status" value="1"/>
</dbReference>
<dbReference type="OrthoDB" id="515401at2759"/>
<feature type="compositionally biased region" description="Low complexity" evidence="9">
    <location>
        <begin position="583"/>
        <end position="592"/>
    </location>
</feature>
<feature type="compositionally biased region" description="Polar residues" evidence="9">
    <location>
        <begin position="728"/>
        <end position="750"/>
    </location>
</feature>
<keyword evidence="12" id="KW-1185">Reference proteome</keyword>
<feature type="region of interest" description="Disordered" evidence="9">
    <location>
        <begin position="220"/>
        <end position="252"/>
    </location>
</feature>
<evidence type="ECO:0000256" key="1">
    <source>
        <dbReference type="ARBA" id="ARBA00004123"/>
    </source>
</evidence>
<dbReference type="GO" id="GO:0000122">
    <property type="term" value="P:negative regulation of transcription by RNA polymerase II"/>
    <property type="evidence" value="ECO:0007669"/>
    <property type="project" value="TreeGrafter"/>
</dbReference>
<dbReference type="GO" id="GO:0008270">
    <property type="term" value="F:zinc ion binding"/>
    <property type="evidence" value="ECO:0007669"/>
    <property type="project" value="UniProtKB-KW"/>
</dbReference>
<dbReference type="InterPro" id="IPR013860">
    <property type="entry name" value="AreA_GATA"/>
</dbReference>
<dbReference type="PANTHER" id="PTHR10071">
    <property type="entry name" value="TRANSCRIPTION FACTOR GATA FAMILY MEMBER"/>
    <property type="match status" value="1"/>
</dbReference>
<dbReference type="PRINTS" id="PR00619">
    <property type="entry name" value="GATAZNFINGER"/>
</dbReference>
<dbReference type="Pfam" id="PF08550">
    <property type="entry name" value="GATA_AreA"/>
    <property type="match status" value="1"/>
</dbReference>
<dbReference type="Gene3D" id="3.30.50.10">
    <property type="entry name" value="Erythroid Transcription Factor GATA-1, subunit A"/>
    <property type="match status" value="1"/>
</dbReference>
<evidence type="ECO:0000256" key="4">
    <source>
        <dbReference type="ARBA" id="ARBA00022833"/>
    </source>
</evidence>
<evidence type="ECO:0000256" key="8">
    <source>
        <dbReference type="PROSITE-ProRule" id="PRU00094"/>
    </source>
</evidence>
<feature type="compositionally biased region" description="Polar residues" evidence="9">
    <location>
        <begin position="230"/>
        <end position="239"/>
    </location>
</feature>
<evidence type="ECO:0000256" key="2">
    <source>
        <dbReference type="ARBA" id="ARBA00022723"/>
    </source>
</evidence>
<dbReference type="EMBL" id="KZ992682">
    <property type="protein sequence ID" value="RKP07712.1"/>
    <property type="molecule type" value="Genomic_DNA"/>
</dbReference>
<evidence type="ECO:0000256" key="9">
    <source>
        <dbReference type="SAM" id="MobiDB-lite"/>
    </source>
</evidence>
<proteinExistence type="predicted"/>
<keyword evidence="7" id="KW-0539">Nucleus</keyword>
<dbReference type="FunFam" id="3.30.50.10:FF:000007">
    <property type="entry name" value="Nitrogen regulatory AreA, N-terminal"/>
    <property type="match status" value="1"/>
</dbReference>
<keyword evidence="3 8" id="KW-0863">Zinc-finger</keyword>
<keyword evidence="2" id="KW-0479">Metal-binding</keyword>
<dbReference type="GO" id="GO:0000978">
    <property type="term" value="F:RNA polymerase II cis-regulatory region sequence-specific DNA binding"/>
    <property type="evidence" value="ECO:0007669"/>
    <property type="project" value="TreeGrafter"/>
</dbReference>
<evidence type="ECO:0000313" key="11">
    <source>
        <dbReference type="EMBL" id="RKP07712.1"/>
    </source>
</evidence>
<dbReference type="Proteomes" id="UP000271241">
    <property type="component" value="Unassembled WGS sequence"/>
</dbReference>
<reference evidence="12" key="1">
    <citation type="journal article" date="2018" name="Nat. Microbiol.">
        <title>Leveraging single-cell genomics to expand the fungal tree of life.</title>
        <authorList>
            <person name="Ahrendt S.R."/>
            <person name="Quandt C.A."/>
            <person name="Ciobanu D."/>
            <person name="Clum A."/>
            <person name="Salamov A."/>
            <person name="Andreopoulos B."/>
            <person name="Cheng J.F."/>
            <person name="Woyke T."/>
            <person name="Pelin A."/>
            <person name="Henrissat B."/>
            <person name="Reynolds N.K."/>
            <person name="Benny G.L."/>
            <person name="Smith M.E."/>
            <person name="James T.Y."/>
            <person name="Grigoriev I.V."/>
        </authorList>
    </citation>
    <scope>NUCLEOTIDE SEQUENCE [LARGE SCALE GENOMIC DNA]</scope>
    <source>
        <strain evidence="12">RSA 1356</strain>
    </source>
</reference>
<comment type="subcellular location">
    <subcellularLocation>
        <location evidence="1">Nucleus</location>
    </subcellularLocation>
</comment>
<protein>
    <recommendedName>
        <fullName evidence="10">GATA-type domain-containing protein</fullName>
    </recommendedName>
</protein>
<organism evidence="11 12">
    <name type="scientific">Thamnocephalis sphaerospora</name>
    <dbReference type="NCBI Taxonomy" id="78915"/>
    <lineage>
        <taxon>Eukaryota</taxon>
        <taxon>Fungi</taxon>
        <taxon>Fungi incertae sedis</taxon>
        <taxon>Zoopagomycota</taxon>
        <taxon>Zoopagomycotina</taxon>
        <taxon>Zoopagomycetes</taxon>
        <taxon>Zoopagales</taxon>
        <taxon>Sigmoideomycetaceae</taxon>
        <taxon>Thamnocephalis</taxon>
    </lineage>
</organism>
<dbReference type="GO" id="GO:0005634">
    <property type="term" value="C:nucleus"/>
    <property type="evidence" value="ECO:0007669"/>
    <property type="project" value="UniProtKB-SubCell"/>
</dbReference>
<dbReference type="InterPro" id="IPR000679">
    <property type="entry name" value="Znf_GATA"/>
</dbReference>
<gene>
    <name evidence="11" type="ORF">THASP1DRAFT_30478</name>
</gene>
<dbReference type="SUPFAM" id="SSF57716">
    <property type="entry name" value="Glucocorticoid receptor-like (DNA-binding domain)"/>
    <property type="match status" value="1"/>
</dbReference>
<dbReference type="PANTHER" id="PTHR10071:SF281">
    <property type="entry name" value="BOX A-BINDING FACTOR-RELATED"/>
    <property type="match status" value="1"/>
</dbReference>
<feature type="region of interest" description="Disordered" evidence="9">
    <location>
        <begin position="583"/>
        <end position="614"/>
    </location>
</feature>
<evidence type="ECO:0000256" key="5">
    <source>
        <dbReference type="ARBA" id="ARBA00023015"/>
    </source>
</evidence>
<evidence type="ECO:0000256" key="3">
    <source>
        <dbReference type="ARBA" id="ARBA00022771"/>
    </source>
</evidence>
<dbReference type="GO" id="GO:0000981">
    <property type="term" value="F:DNA-binding transcription factor activity, RNA polymerase II-specific"/>
    <property type="evidence" value="ECO:0007669"/>
    <property type="project" value="TreeGrafter"/>
</dbReference>
<feature type="region of interest" description="Disordered" evidence="9">
    <location>
        <begin position="700"/>
        <end position="775"/>
    </location>
</feature>
<feature type="domain" description="GATA-type" evidence="10">
    <location>
        <begin position="653"/>
        <end position="706"/>
    </location>
</feature>
<dbReference type="GO" id="GO:0045944">
    <property type="term" value="P:positive regulation of transcription by RNA polymerase II"/>
    <property type="evidence" value="ECO:0007669"/>
    <property type="project" value="TreeGrafter"/>
</dbReference>
<dbReference type="PROSITE" id="PS00344">
    <property type="entry name" value="GATA_ZN_FINGER_1"/>
    <property type="match status" value="1"/>
</dbReference>
<keyword evidence="4" id="KW-0862">Zinc</keyword>
<dbReference type="STRING" id="78915.A0A4P9XPB4"/>
<accession>A0A4P9XPB4</accession>
<sequence length="866" mass="87448">MSARAAHISLLAGASSSPETSTCAVALETPGALGTTPLATSAMLSQASFLPSFFGDADMSASANSAAAAVAAAAAAVAAAANGYPPLSAQEASELLAASSQNAAACFDFGGPRDALLENGLASGNSSVGAPASPGVSDAGPGTALAASAFDAASTNRPDDPSAAQVWRMYHRAREQLPNASRVENLTWRIMALSLKRKRAMEEVRRSQDDAMDMDTALPAELSSSSSSSLMARSPSNAAGASPHAPPATSMTHSVLATTTAAMSGVAPAAFTVPASSTVYSATGPMINGPLSPTHDAGVSFSNTSTSTRVTKTPARPSLMLERPMMMRAHTTGHAHIQPTSTLPLAHAIQRTGSSIIIPADDTYRATPAMPFVHKAGPDAACSHTSAFSMSAPTPALLAASSSLSSSGSAISAAAAAASSASTSASLFSPSAMQNFPFTFHAELGQQLRHQTRQYQDATSAAHAAAYATLAAAAVAIGAQPSASTGSSDMGGAAPSCAPVGSHTTVPLGTSSFTAAAAAVSPFAPTFAIGGIGRGGGSGDGGGGDDVGGWSCSIGRANSISLAPQPTATVSAPRRKASAADATAEVAVSASSHGNVRDDGNAARRSASREPVPVSFVSTSAAPLAATSATNVALTAALAPPSAPADDGKDKKDASVISCRNCETTVTPLWRRDPEGRALCNACGLFLKLHGILRPKSLKTDVIKKRNRRPRPTPTANPSVLRPALPVRQTSSANGTNTPRGNMATNSAFSNPPPSKRARPNGDQPGMLMTSQPLGTTPEQSMAMAIAERLHQQRVLAAARLAADRVARAEERHGGYYAGHALASSGHDYAASEMSISGFWFGNAPAYSGYDEFGPLAAGDPDVEMH</sequence>